<dbReference type="AlphaFoldDB" id="A0A511USA2"/>
<evidence type="ECO:0000313" key="3">
    <source>
        <dbReference type="Proteomes" id="UP000321303"/>
    </source>
</evidence>
<dbReference type="RefSeq" id="WP_146876382.1">
    <property type="nucleotide sequence ID" value="NZ_BJXV01000022.1"/>
</dbReference>
<proteinExistence type="predicted"/>
<protein>
    <submittedName>
        <fullName evidence="2">Uncharacterized protein</fullName>
    </submittedName>
</protein>
<accession>A0A511USA2</accession>
<comment type="caution">
    <text evidence="2">The sequence shown here is derived from an EMBL/GenBank/DDBJ whole genome shotgun (WGS) entry which is preliminary data.</text>
</comment>
<reference evidence="2 3" key="1">
    <citation type="submission" date="2019-07" db="EMBL/GenBank/DDBJ databases">
        <title>Whole genome shotgun sequence of Halomonas variabilis NBRC 102410.</title>
        <authorList>
            <person name="Hosoyama A."/>
            <person name="Uohara A."/>
            <person name="Ohji S."/>
            <person name="Ichikawa N."/>
        </authorList>
    </citation>
    <scope>NUCLEOTIDE SEQUENCE [LARGE SCALE GENOMIC DNA]</scope>
    <source>
        <strain evidence="2 3">NBRC 102410</strain>
    </source>
</reference>
<dbReference type="Proteomes" id="UP000321303">
    <property type="component" value="Unassembled WGS sequence"/>
</dbReference>
<evidence type="ECO:0000256" key="1">
    <source>
        <dbReference type="SAM" id="MobiDB-lite"/>
    </source>
</evidence>
<dbReference type="EMBL" id="BJXV01000022">
    <property type="protein sequence ID" value="GEN29476.1"/>
    <property type="molecule type" value="Genomic_DNA"/>
</dbReference>
<feature type="compositionally biased region" description="Basic and acidic residues" evidence="1">
    <location>
        <begin position="8"/>
        <end position="19"/>
    </location>
</feature>
<feature type="region of interest" description="Disordered" evidence="1">
    <location>
        <begin position="1"/>
        <end position="35"/>
    </location>
</feature>
<keyword evidence="3" id="KW-1185">Reference proteome</keyword>
<sequence length="69" mass="7370">MQVLVARGNEEREFSERFEAPTGGGGTTPSGASANTGRFALLSRRAAVAGALTLTPRYKNHLLNIFTHP</sequence>
<name>A0A511USA2_9GAMM</name>
<gene>
    <name evidence="2" type="ORF">HVA01_31220</name>
</gene>
<organism evidence="2 3">
    <name type="scientific">Halovibrio variabilis</name>
    <dbReference type="NCBI Taxonomy" id="31910"/>
    <lineage>
        <taxon>Bacteria</taxon>
        <taxon>Pseudomonadati</taxon>
        <taxon>Pseudomonadota</taxon>
        <taxon>Gammaproteobacteria</taxon>
        <taxon>Oceanospirillales</taxon>
        <taxon>Halomonadaceae</taxon>
        <taxon>Halovibrio</taxon>
    </lineage>
</organism>
<evidence type="ECO:0000313" key="2">
    <source>
        <dbReference type="EMBL" id="GEN29476.1"/>
    </source>
</evidence>